<evidence type="ECO:0000259" key="1">
    <source>
        <dbReference type="Pfam" id="PF18731"/>
    </source>
</evidence>
<feature type="domain" description="Swt1-like HEPN" evidence="1">
    <location>
        <begin position="66"/>
        <end position="189"/>
    </location>
</feature>
<protein>
    <recommendedName>
        <fullName evidence="1">Swt1-like HEPN domain-containing protein</fullName>
    </recommendedName>
</protein>
<accession>A0A368K9S9</accession>
<evidence type="ECO:0000313" key="2">
    <source>
        <dbReference type="EMBL" id="RCS28699.1"/>
    </source>
</evidence>
<dbReference type="RefSeq" id="WP_114345734.1">
    <property type="nucleotide sequence ID" value="NZ_QFWQ01000011.1"/>
</dbReference>
<dbReference type="EMBL" id="QFWQ01000011">
    <property type="protein sequence ID" value="RCS28699.1"/>
    <property type="molecule type" value="Genomic_DNA"/>
</dbReference>
<keyword evidence="3" id="KW-1185">Reference proteome</keyword>
<dbReference type="InterPro" id="IPR041650">
    <property type="entry name" value="HEPN_Swt1"/>
</dbReference>
<reference evidence="2 3" key="1">
    <citation type="submission" date="2018-05" db="EMBL/GenBank/DDBJ databases">
        <title>Draft genome sequence of Rhodanobacter denitrificans Yn1 isolated from gold copper mine.</title>
        <authorList>
            <person name="Yang N."/>
            <person name="Mazhar H.S."/>
            <person name="Rensing C."/>
        </authorList>
    </citation>
    <scope>NUCLEOTIDE SEQUENCE [LARGE SCALE GENOMIC DNA]</scope>
    <source>
        <strain evidence="2 3">Yn1</strain>
    </source>
</reference>
<dbReference type="Pfam" id="PF18731">
    <property type="entry name" value="HEPN_Swt1"/>
    <property type="match status" value="1"/>
</dbReference>
<proteinExistence type="predicted"/>
<comment type="caution">
    <text evidence="2">The sequence shown here is derived from an EMBL/GenBank/DDBJ whole genome shotgun (WGS) entry which is preliminary data.</text>
</comment>
<name>A0A368K9S9_9GAMM</name>
<dbReference type="OrthoDB" id="4773522at2"/>
<organism evidence="2 3">
    <name type="scientific">Rhodanobacter denitrificans</name>
    <dbReference type="NCBI Taxonomy" id="666685"/>
    <lineage>
        <taxon>Bacteria</taxon>
        <taxon>Pseudomonadati</taxon>
        <taxon>Pseudomonadota</taxon>
        <taxon>Gammaproteobacteria</taxon>
        <taxon>Lysobacterales</taxon>
        <taxon>Rhodanobacteraceae</taxon>
        <taxon>Rhodanobacter</taxon>
    </lineage>
</organism>
<dbReference type="AlphaFoldDB" id="A0A368K9S9"/>
<evidence type="ECO:0000313" key="3">
    <source>
        <dbReference type="Proteomes" id="UP000252387"/>
    </source>
</evidence>
<gene>
    <name evidence="2" type="ORF">DEO45_15990</name>
</gene>
<dbReference type="Proteomes" id="UP000252387">
    <property type="component" value="Unassembled WGS sequence"/>
</dbReference>
<sequence>MRELDLYSFVYRGVLTEETLDRAGRRRRNHFGTEDALAAQKSLSYEFLDADLLTEAQRMSVVYAAIHAFENAVRQLVTKAMAEEHGETWWTKVPERIRKASNGRMAEDAKFRWHGARGASDINYCDFSDLSSIIVVNWPVFDDLLGNMEWAKTTLNTLEKSRNIVMHGGSLSKEDVERIGMNIRDWIRQAG</sequence>